<dbReference type="Gene3D" id="3.20.20.140">
    <property type="entry name" value="Metal-dependent hydrolases"/>
    <property type="match status" value="1"/>
</dbReference>
<dbReference type="GO" id="GO:0004038">
    <property type="term" value="F:allantoinase activity"/>
    <property type="evidence" value="ECO:0007669"/>
    <property type="project" value="InterPro"/>
</dbReference>
<accession>A0A5D5ANV7</accession>
<comment type="cofactor">
    <cofactor evidence="8">
        <name>Zn(2+)</name>
        <dbReference type="ChEBI" id="CHEBI:29105"/>
    </cofactor>
    <text evidence="8">Binds 2 Zn(2+) ions per subunit.</text>
</comment>
<evidence type="ECO:0000256" key="7">
    <source>
        <dbReference type="ARBA" id="ARBA00022975"/>
    </source>
</evidence>
<comment type="caution">
    <text evidence="8">Lacks conserved residue(s) required for the propagation of feature annotation.</text>
</comment>
<dbReference type="InterPro" id="IPR011059">
    <property type="entry name" value="Metal-dep_hydrolase_composite"/>
</dbReference>
<feature type="modified residue" description="N6-carboxylysine" evidence="8">
    <location>
        <position position="149"/>
    </location>
</feature>
<comment type="similarity">
    <text evidence="2">Belongs to the metallo-dependent hydrolases superfamily. Allantoinase family.</text>
</comment>
<feature type="binding site" evidence="8">
    <location>
        <position position="63"/>
    </location>
    <ligand>
        <name>Zn(2+)</name>
        <dbReference type="ChEBI" id="CHEBI:29105"/>
        <label>1</label>
    </ligand>
</feature>
<dbReference type="PANTHER" id="PTHR43668:SF2">
    <property type="entry name" value="ALLANTOINASE"/>
    <property type="match status" value="1"/>
</dbReference>
<dbReference type="HAMAP" id="MF_00220_A">
    <property type="entry name" value="PyrC_classI_A"/>
    <property type="match status" value="1"/>
</dbReference>
<evidence type="ECO:0000256" key="4">
    <source>
        <dbReference type="ARBA" id="ARBA00022723"/>
    </source>
</evidence>
<comment type="caution">
    <text evidence="10">The sequence shown here is derived from an EMBL/GenBank/DDBJ whole genome shotgun (WGS) entry which is preliminary data.</text>
</comment>
<dbReference type="GO" id="GO:0044205">
    <property type="term" value="P:'de novo' UMP biosynthetic process"/>
    <property type="evidence" value="ECO:0007669"/>
    <property type="project" value="UniProtKB-UniRule"/>
</dbReference>
<dbReference type="EC" id="3.5.2.3" evidence="8"/>
<proteinExistence type="inferred from homology"/>
<evidence type="ECO:0000256" key="1">
    <source>
        <dbReference type="ARBA" id="ARBA00004968"/>
    </source>
</evidence>
<dbReference type="PANTHER" id="PTHR43668">
    <property type="entry name" value="ALLANTOINASE"/>
    <property type="match status" value="1"/>
</dbReference>
<keyword evidence="11" id="KW-1185">Reference proteome</keyword>
<evidence type="ECO:0000259" key="9">
    <source>
        <dbReference type="Pfam" id="PF01979"/>
    </source>
</evidence>
<name>A0A5D5ANV7_9EURY</name>
<comment type="subunit">
    <text evidence="3">Homotetramer.</text>
</comment>
<evidence type="ECO:0000256" key="6">
    <source>
        <dbReference type="ARBA" id="ARBA00022833"/>
    </source>
</evidence>
<evidence type="ECO:0000256" key="3">
    <source>
        <dbReference type="ARBA" id="ARBA00011881"/>
    </source>
</evidence>
<dbReference type="GO" id="GO:0006145">
    <property type="term" value="P:purine nucleobase catabolic process"/>
    <property type="evidence" value="ECO:0007669"/>
    <property type="project" value="TreeGrafter"/>
</dbReference>
<dbReference type="RefSeq" id="WP_149080862.1">
    <property type="nucleotide sequence ID" value="NZ_VTAW01000007.1"/>
</dbReference>
<dbReference type="EMBL" id="VTAW01000007">
    <property type="protein sequence ID" value="TYT62575.1"/>
    <property type="molecule type" value="Genomic_DNA"/>
</dbReference>
<keyword evidence="7 8" id="KW-0665">Pyrimidine biosynthesis</keyword>
<evidence type="ECO:0000313" key="11">
    <source>
        <dbReference type="Proteomes" id="UP000324104"/>
    </source>
</evidence>
<organism evidence="10 11">
    <name type="scientific">Natrialba swarupiae</name>
    <dbReference type="NCBI Taxonomy" id="2448032"/>
    <lineage>
        <taxon>Archaea</taxon>
        <taxon>Methanobacteriati</taxon>
        <taxon>Methanobacteriota</taxon>
        <taxon>Stenosarchaea group</taxon>
        <taxon>Halobacteria</taxon>
        <taxon>Halobacteriales</taxon>
        <taxon>Natrialbaceae</taxon>
        <taxon>Natrialba</taxon>
    </lineage>
</organism>
<keyword evidence="6 8" id="KW-0862">Zinc</keyword>
<feature type="binding site" evidence="8">
    <location>
        <position position="149"/>
    </location>
    <ligand>
        <name>Zn(2+)</name>
        <dbReference type="ChEBI" id="CHEBI:29105"/>
        <label>2</label>
    </ligand>
</feature>
<protein>
    <recommendedName>
        <fullName evidence="8">Dihydroorotase</fullName>
        <shortName evidence="8">DHOase</shortName>
        <ecNumber evidence="8">3.5.2.3</ecNumber>
    </recommendedName>
</protein>
<evidence type="ECO:0000313" key="10">
    <source>
        <dbReference type="EMBL" id="TYT62575.1"/>
    </source>
</evidence>
<keyword evidence="4 8" id="KW-0479">Metal-binding</keyword>
<comment type="similarity">
    <text evidence="8">Belongs to the metallo-dependent hydrolases superfamily. DHOase family. Class I DHOase subfamily.</text>
</comment>
<reference evidence="10 11" key="1">
    <citation type="submission" date="2019-08" db="EMBL/GenBank/DDBJ databases">
        <title>Archaea genome.</title>
        <authorList>
            <person name="Kajale S."/>
            <person name="Shouche Y."/>
            <person name="Deshpande N."/>
            <person name="Sharma A."/>
        </authorList>
    </citation>
    <scope>NUCLEOTIDE SEQUENCE [LARGE SCALE GENOMIC DNA]</scope>
    <source>
        <strain evidence="10 11">ESP3B_9</strain>
    </source>
</reference>
<feature type="binding site" evidence="8">
    <location>
        <position position="149"/>
    </location>
    <ligand>
        <name>Zn(2+)</name>
        <dbReference type="ChEBI" id="CHEBI:29105"/>
        <label>1</label>
    </ligand>
</feature>
<dbReference type="GO" id="GO:0050897">
    <property type="term" value="F:cobalt ion binding"/>
    <property type="evidence" value="ECO:0007669"/>
    <property type="project" value="InterPro"/>
</dbReference>
<feature type="binding site" evidence="8">
    <location>
        <position position="240"/>
    </location>
    <ligand>
        <name>Zn(2+)</name>
        <dbReference type="ChEBI" id="CHEBI:29105"/>
        <label>2</label>
    </ligand>
</feature>
<dbReference type="GO" id="GO:0008270">
    <property type="term" value="F:zinc ion binding"/>
    <property type="evidence" value="ECO:0007669"/>
    <property type="project" value="UniProtKB-UniRule"/>
</dbReference>
<feature type="binding site" evidence="8">
    <location>
        <position position="184"/>
    </location>
    <ligand>
        <name>Zn(2+)</name>
        <dbReference type="ChEBI" id="CHEBI:29105"/>
        <label>2</label>
    </ligand>
</feature>
<sequence>MSVDLVVRDCTIVTPEGQIGPDAGVAVDDGKIVAIGSSENLPDADEVVEADGNYLAPGVIDCHIHNRTPGLEYKEDWKTATQAAAAGGVTTVMGMPNTDPVIDQPEHIETKANLGDENALVDFQFYAVITSNNYDQVHDLAETGVVGYKVFLGTTIGAIPPPNDGELLEAMEQVAETNRRLGFHEENDEILSHLAEKFQEEGKNDPIYHTWSRPPITEREAISRTILFAEETGAKIHMFHLSCGSGAELVAEGKDRGIDVTAETMPHYLWFTEDVMREKGNVARIQPPIRDQEEQDLLWEQVQGDGIDCIATDHSPHTDEEKGMDDPFKNTWEVISGFVGLETEVPAMLSFVNEGRMSLEQWINMHSTQPAKIWGMYPEKGSLQVGTDADFTIFDLEEEWTLEDRHSLHSKNTVTPFEGESFTGSVETTIVRGNVVYEDGEVVGESGYGNQVDVDEIDNDYGN</sequence>
<dbReference type="Proteomes" id="UP000324104">
    <property type="component" value="Unassembled WGS sequence"/>
</dbReference>
<keyword evidence="5 8" id="KW-0378">Hydrolase</keyword>
<feature type="binding site" evidence="8">
    <location>
        <position position="65"/>
    </location>
    <ligand>
        <name>Zn(2+)</name>
        <dbReference type="ChEBI" id="CHEBI:29105"/>
        <label>1</label>
    </ligand>
</feature>
<dbReference type="Pfam" id="PF01979">
    <property type="entry name" value="Amidohydro_1"/>
    <property type="match status" value="1"/>
</dbReference>
<dbReference type="SUPFAM" id="SSF51556">
    <property type="entry name" value="Metallo-dependent hydrolases"/>
    <property type="match status" value="1"/>
</dbReference>
<feature type="binding site" evidence="8">
    <location>
        <position position="313"/>
    </location>
    <ligand>
        <name>Zn(2+)</name>
        <dbReference type="ChEBI" id="CHEBI:29105"/>
        <label>1</label>
    </ligand>
</feature>
<evidence type="ECO:0000256" key="5">
    <source>
        <dbReference type="ARBA" id="ARBA00022801"/>
    </source>
</evidence>
<evidence type="ECO:0000256" key="2">
    <source>
        <dbReference type="ARBA" id="ARBA00010368"/>
    </source>
</evidence>
<feature type="binding site" evidence="8">
    <location>
        <begin position="65"/>
        <end position="67"/>
    </location>
    <ligand>
        <name>substrate</name>
    </ligand>
</feature>
<dbReference type="InterPro" id="IPR004722">
    <property type="entry name" value="DHOase"/>
</dbReference>
<feature type="binding site" evidence="8">
    <location>
        <position position="317"/>
    </location>
    <ligand>
        <name>substrate</name>
    </ligand>
</feature>
<dbReference type="InterPro" id="IPR032466">
    <property type="entry name" value="Metal_Hydrolase"/>
</dbReference>
<dbReference type="UniPathway" id="UPA00070">
    <property type="reaction ID" value="UER00117"/>
</dbReference>
<dbReference type="GO" id="GO:0004151">
    <property type="term" value="F:dihydroorotase activity"/>
    <property type="evidence" value="ECO:0007669"/>
    <property type="project" value="UniProtKB-UniRule"/>
</dbReference>
<feature type="domain" description="Amidohydrolase-related" evidence="9">
    <location>
        <begin position="54"/>
        <end position="436"/>
    </location>
</feature>
<comment type="function">
    <text evidence="8">Catalyzes the reversible cyclization of carbamoyl aspartate to dihydroorotate.</text>
</comment>
<dbReference type="SUPFAM" id="SSF51338">
    <property type="entry name" value="Composite domain of metallo-dependent hydrolases"/>
    <property type="match status" value="1"/>
</dbReference>
<feature type="binding site" evidence="8">
    <location>
        <position position="97"/>
    </location>
    <ligand>
        <name>substrate</name>
    </ligand>
</feature>
<dbReference type="InterPro" id="IPR006680">
    <property type="entry name" value="Amidohydro-rel"/>
</dbReference>
<dbReference type="InterPro" id="IPR050138">
    <property type="entry name" value="DHOase/Allantoinase_Hydrolase"/>
</dbReference>
<comment type="pathway">
    <text evidence="8">Pyrimidine metabolism; UMP biosynthesis via de novo pathway; (S)-dihydroorotate from bicarbonate: step 3/3.</text>
</comment>
<comment type="catalytic activity">
    <reaction evidence="8">
        <text>(S)-dihydroorotate + H2O = N-carbamoyl-L-aspartate + H(+)</text>
        <dbReference type="Rhea" id="RHEA:24296"/>
        <dbReference type="ChEBI" id="CHEBI:15377"/>
        <dbReference type="ChEBI" id="CHEBI:15378"/>
        <dbReference type="ChEBI" id="CHEBI:30864"/>
        <dbReference type="ChEBI" id="CHEBI:32814"/>
        <dbReference type="EC" id="3.5.2.3"/>
    </reaction>
</comment>
<dbReference type="InterPro" id="IPR017593">
    <property type="entry name" value="Allantoinase"/>
</dbReference>
<gene>
    <name evidence="10" type="primary">allB</name>
    <name evidence="8" type="synonym">pyrC</name>
    <name evidence="10" type="ORF">FYC77_07350</name>
</gene>
<comment type="pathway">
    <text evidence="1">Nitrogen metabolism; (S)-allantoin degradation; allantoate from (S)-allantoin: step 1/1.</text>
</comment>
<dbReference type="NCBIfam" id="TIGR00857">
    <property type="entry name" value="pyrC_multi"/>
    <property type="match status" value="1"/>
</dbReference>
<dbReference type="GO" id="GO:0005737">
    <property type="term" value="C:cytoplasm"/>
    <property type="evidence" value="ECO:0007669"/>
    <property type="project" value="TreeGrafter"/>
</dbReference>
<evidence type="ECO:0000256" key="8">
    <source>
        <dbReference type="HAMAP-Rule" id="MF_00220"/>
    </source>
</evidence>
<feature type="active site" evidence="8">
    <location>
        <position position="313"/>
    </location>
</feature>
<dbReference type="GO" id="GO:0000256">
    <property type="term" value="P:allantoin catabolic process"/>
    <property type="evidence" value="ECO:0007669"/>
    <property type="project" value="InterPro"/>
</dbReference>
<dbReference type="AlphaFoldDB" id="A0A5D5ANV7"/>
<dbReference type="Gene3D" id="2.30.40.10">
    <property type="entry name" value="Urease, subunit C, domain 1"/>
    <property type="match status" value="1"/>
</dbReference>
<dbReference type="NCBIfam" id="TIGR03178">
    <property type="entry name" value="allantoinase"/>
    <property type="match status" value="1"/>
</dbReference>